<evidence type="ECO:0000313" key="1">
    <source>
        <dbReference type="EMBL" id="TXC66504.1"/>
    </source>
</evidence>
<organism evidence="1 2">
    <name type="scientific">Piscinibacter aquaticus</name>
    <dbReference type="NCBI Taxonomy" id="392597"/>
    <lineage>
        <taxon>Bacteria</taxon>
        <taxon>Pseudomonadati</taxon>
        <taxon>Pseudomonadota</taxon>
        <taxon>Betaproteobacteria</taxon>
        <taxon>Burkholderiales</taxon>
        <taxon>Sphaerotilaceae</taxon>
        <taxon>Piscinibacter</taxon>
    </lineage>
</organism>
<protein>
    <submittedName>
        <fullName evidence="1">Uncharacterized protein</fullName>
    </submittedName>
</protein>
<dbReference type="Proteomes" id="UP000321832">
    <property type="component" value="Unassembled WGS sequence"/>
</dbReference>
<accession>A0A5C6U0P6</accession>
<dbReference type="AlphaFoldDB" id="A0A5C6U0P6"/>
<keyword evidence="2" id="KW-1185">Reference proteome</keyword>
<dbReference type="EMBL" id="VOPW01000001">
    <property type="protein sequence ID" value="TXC66504.1"/>
    <property type="molecule type" value="Genomic_DNA"/>
</dbReference>
<name>A0A5C6U0P6_9BURK</name>
<sequence>MQAHYPADFRREMGCTEAELLMWLPGAANGRPVTLLPRSAEIAIDAGRLELAWRELPPRRIALLRMPRLAISFHFEGVGEAQRQDFMRYFDLYTQRGGG</sequence>
<proteinExistence type="predicted"/>
<reference evidence="1 2" key="1">
    <citation type="submission" date="2019-08" db="EMBL/GenBank/DDBJ databases">
        <authorList>
            <person name="Khan S.A."/>
            <person name="Jeon C.O."/>
            <person name="Jeong S.E."/>
        </authorList>
    </citation>
    <scope>NUCLEOTIDE SEQUENCE [LARGE SCALE GENOMIC DNA]</scope>
    <source>
        <strain evidence="2">IMCC1728</strain>
    </source>
</reference>
<evidence type="ECO:0000313" key="2">
    <source>
        <dbReference type="Proteomes" id="UP000321832"/>
    </source>
</evidence>
<gene>
    <name evidence="1" type="ORF">FSC37_13570</name>
</gene>
<comment type="caution">
    <text evidence="1">The sequence shown here is derived from an EMBL/GenBank/DDBJ whole genome shotgun (WGS) entry which is preliminary data.</text>
</comment>